<evidence type="ECO:0000256" key="2">
    <source>
        <dbReference type="ARBA" id="ARBA00023134"/>
    </source>
</evidence>
<reference evidence="3" key="1">
    <citation type="submission" date="2021-01" db="EMBL/GenBank/DDBJ databases">
        <authorList>
            <person name="Corre E."/>
            <person name="Pelletier E."/>
            <person name="Niang G."/>
            <person name="Scheremetjew M."/>
            <person name="Finn R."/>
            <person name="Kale V."/>
            <person name="Holt S."/>
            <person name="Cochrane G."/>
            <person name="Meng A."/>
            <person name="Brown T."/>
            <person name="Cohen L."/>
        </authorList>
    </citation>
    <scope>NUCLEOTIDE SEQUENCE</scope>
    <source>
        <strain evidence="3">WS</strain>
    </source>
</reference>
<dbReference type="Pfam" id="PF00071">
    <property type="entry name" value="Ras"/>
    <property type="match status" value="1"/>
</dbReference>
<dbReference type="SMART" id="SM00173">
    <property type="entry name" value="RAS"/>
    <property type="match status" value="1"/>
</dbReference>
<dbReference type="EMBL" id="HBGD01005884">
    <property type="protein sequence ID" value="CAD9081634.1"/>
    <property type="molecule type" value="Transcribed_RNA"/>
</dbReference>
<dbReference type="FunFam" id="3.40.50.300:FF:001800">
    <property type="entry name" value="Rab family GTPase"/>
    <property type="match status" value="1"/>
</dbReference>
<dbReference type="PANTHER" id="PTHR47977">
    <property type="entry name" value="RAS-RELATED PROTEIN RAB"/>
    <property type="match status" value="1"/>
</dbReference>
<dbReference type="SMART" id="SM00174">
    <property type="entry name" value="RHO"/>
    <property type="match status" value="1"/>
</dbReference>
<evidence type="ECO:0000256" key="1">
    <source>
        <dbReference type="ARBA" id="ARBA00022741"/>
    </source>
</evidence>
<organism evidence="3">
    <name type="scientific">Percolomonas cosmopolitus</name>
    <dbReference type="NCBI Taxonomy" id="63605"/>
    <lineage>
        <taxon>Eukaryota</taxon>
        <taxon>Discoba</taxon>
        <taxon>Heterolobosea</taxon>
        <taxon>Tetramitia</taxon>
        <taxon>Eutetramitia</taxon>
        <taxon>Percolomonadidae</taxon>
        <taxon>Percolomonas</taxon>
    </lineage>
</organism>
<dbReference type="SUPFAM" id="SSF52540">
    <property type="entry name" value="P-loop containing nucleoside triphosphate hydrolases"/>
    <property type="match status" value="1"/>
</dbReference>
<dbReference type="SMART" id="SM00176">
    <property type="entry name" value="RAN"/>
    <property type="match status" value="1"/>
</dbReference>
<dbReference type="PRINTS" id="PR00449">
    <property type="entry name" value="RASTRNSFRMNG"/>
</dbReference>
<name>A0A7S1PIQ8_9EUKA</name>
<dbReference type="PROSITE" id="PS51419">
    <property type="entry name" value="RAB"/>
    <property type="match status" value="1"/>
</dbReference>
<dbReference type="AlphaFoldDB" id="A0A7S1PIQ8"/>
<evidence type="ECO:0008006" key="4">
    <source>
        <dbReference type="Google" id="ProtNLM"/>
    </source>
</evidence>
<protein>
    <recommendedName>
        <fullName evidence="4">Ras-related protein Rab</fullName>
    </recommendedName>
</protein>
<dbReference type="Gene3D" id="3.40.50.300">
    <property type="entry name" value="P-loop containing nucleotide triphosphate hydrolases"/>
    <property type="match status" value="1"/>
</dbReference>
<dbReference type="GO" id="GO:0003924">
    <property type="term" value="F:GTPase activity"/>
    <property type="evidence" value="ECO:0007669"/>
    <property type="project" value="InterPro"/>
</dbReference>
<evidence type="ECO:0000313" key="3">
    <source>
        <dbReference type="EMBL" id="CAD9081634.1"/>
    </source>
</evidence>
<accession>A0A7S1PIQ8</accession>
<dbReference type="InterPro" id="IPR001806">
    <property type="entry name" value="Small_GTPase"/>
</dbReference>
<keyword evidence="1" id="KW-0547">Nucleotide-binding</keyword>
<dbReference type="InterPro" id="IPR005225">
    <property type="entry name" value="Small_GTP-bd"/>
</dbReference>
<dbReference type="SMART" id="SM00175">
    <property type="entry name" value="RAB"/>
    <property type="match status" value="1"/>
</dbReference>
<dbReference type="NCBIfam" id="TIGR00231">
    <property type="entry name" value="small_GTP"/>
    <property type="match status" value="1"/>
</dbReference>
<dbReference type="PROSITE" id="PS51417">
    <property type="entry name" value="ARF"/>
    <property type="match status" value="1"/>
</dbReference>
<dbReference type="InterPro" id="IPR027417">
    <property type="entry name" value="P-loop_NTPase"/>
</dbReference>
<keyword evidence="2" id="KW-0342">GTP-binding</keyword>
<sequence length="216" mass="24674">MQSEYIFKVICCGDYSVGKTSIIKKAVYDEFSNLYKATLGVDFALKVLEYPQKQTNIRMQIWDIGGQERQKHMHRVFFRDAVGAIVVYDVTNEASFHSAKEWKKEIDKSVFLDDETRTQIPTILLGNKCDIPHQEFVKKEEIADFCKEHGFIQHMNVSAKTGRNIDASLRELADVVMETCKDMIEEDENDPAEDAVILNQDSDTMSAKVDKKGCCT</sequence>
<proteinExistence type="predicted"/>
<dbReference type="GO" id="GO:0005525">
    <property type="term" value="F:GTP binding"/>
    <property type="evidence" value="ECO:0007669"/>
    <property type="project" value="UniProtKB-KW"/>
</dbReference>
<dbReference type="PROSITE" id="PS51421">
    <property type="entry name" value="RAS"/>
    <property type="match status" value="1"/>
</dbReference>
<gene>
    <name evidence="3" type="ORF">PCOS0759_LOCUS4874</name>
</gene>
<dbReference type="InterPro" id="IPR050227">
    <property type="entry name" value="Rab"/>
</dbReference>